<dbReference type="EMBL" id="AJWZ01007007">
    <property type="protein sequence ID" value="EKC58130.1"/>
    <property type="molecule type" value="Genomic_DNA"/>
</dbReference>
<dbReference type="AlphaFoldDB" id="K1SWA0"/>
<organism evidence="2">
    <name type="scientific">human gut metagenome</name>
    <dbReference type="NCBI Taxonomy" id="408170"/>
    <lineage>
        <taxon>unclassified sequences</taxon>
        <taxon>metagenomes</taxon>
        <taxon>organismal metagenomes</taxon>
    </lineage>
</organism>
<dbReference type="Pfam" id="PF05896">
    <property type="entry name" value="NQRA_N"/>
    <property type="match status" value="1"/>
</dbReference>
<sequence>MSKIITLRKGLDINLAGKPQETLTEAPLSPEYALSPLDFEGVTPKLLVKVGDEVKAGTPLFFNKYNERVLFTSPVSGKVAAINRGEKRKVLSVTVTPDA</sequence>
<dbReference type="Gene3D" id="2.40.50.100">
    <property type="match status" value="1"/>
</dbReference>
<accession>K1SWA0</accession>
<dbReference type="PANTHER" id="PTHR37839:SF1">
    <property type="entry name" value="NA(+)-TRANSLOCATING NADH-QUINONE REDUCTASE SUBUNIT A"/>
    <property type="match status" value="1"/>
</dbReference>
<dbReference type="InterPro" id="IPR056147">
    <property type="entry name" value="NQRA_N"/>
</dbReference>
<comment type="caution">
    <text evidence="2">The sequence shown here is derived from an EMBL/GenBank/DDBJ whole genome shotgun (WGS) entry which is preliminary data.</text>
</comment>
<dbReference type="PANTHER" id="PTHR37839">
    <property type="entry name" value="NA(+)-TRANSLOCATING NADH-QUINONE REDUCTASE SUBUNIT A"/>
    <property type="match status" value="1"/>
</dbReference>
<dbReference type="GO" id="GO:0016655">
    <property type="term" value="F:oxidoreductase activity, acting on NAD(P)H, quinone or similar compound as acceptor"/>
    <property type="evidence" value="ECO:0007669"/>
    <property type="project" value="InterPro"/>
</dbReference>
<dbReference type="EC" id="1.6.5.-" evidence="2"/>
<dbReference type="InterPro" id="IPR011053">
    <property type="entry name" value="Single_hybrid_motif"/>
</dbReference>
<evidence type="ECO:0000259" key="1">
    <source>
        <dbReference type="Pfam" id="PF05896"/>
    </source>
</evidence>
<dbReference type="InterPro" id="IPR008703">
    <property type="entry name" value="NqrA"/>
</dbReference>
<feature type="domain" description="NqrA N-terminal barrel-sandwich hybrid" evidence="1">
    <location>
        <begin position="5"/>
        <end position="96"/>
    </location>
</feature>
<evidence type="ECO:0000313" key="2">
    <source>
        <dbReference type="EMBL" id="EKC58130.1"/>
    </source>
</evidence>
<feature type="non-terminal residue" evidence="2">
    <location>
        <position position="99"/>
    </location>
</feature>
<gene>
    <name evidence="2" type="ORF">OBE_10166</name>
</gene>
<keyword evidence="2" id="KW-0560">Oxidoreductase</keyword>
<dbReference type="SUPFAM" id="SSF51230">
    <property type="entry name" value="Single hybrid motif"/>
    <property type="match status" value="1"/>
</dbReference>
<dbReference type="GO" id="GO:0006814">
    <property type="term" value="P:sodium ion transport"/>
    <property type="evidence" value="ECO:0007669"/>
    <property type="project" value="InterPro"/>
</dbReference>
<proteinExistence type="predicted"/>
<reference evidence="2" key="1">
    <citation type="journal article" date="2013" name="Environ. Microbiol.">
        <title>Microbiota from the distal guts of lean and obese adolescents exhibit partial functional redundancy besides clear differences in community structure.</title>
        <authorList>
            <person name="Ferrer M."/>
            <person name="Ruiz A."/>
            <person name="Lanza F."/>
            <person name="Haange S.B."/>
            <person name="Oberbach A."/>
            <person name="Till H."/>
            <person name="Bargiela R."/>
            <person name="Campoy C."/>
            <person name="Segura M.T."/>
            <person name="Richter M."/>
            <person name="von Bergen M."/>
            <person name="Seifert J."/>
            <person name="Suarez A."/>
        </authorList>
    </citation>
    <scope>NUCLEOTIDE SEQUENCE</scope>
</reference>
<name>K1SWA0_9ZZZZ</name>
<protein>
    <submittedName>
        <fullName evidence="2">Na-translocating NADH-quinone reductase subunit A</fullName>
        <ecNumber evidence="2">1.6.5.-</ecNumber>
    </submittedName>
</protein>